<reference evidence="9" key="1">
    <citation type="submission" date="2021-12" db="EMBL/GenBank/DDBJ databases">
        <authorList>
            <person name="King R."/>
        </authorList>
    </citation>
    <scope>NUCLEOTIDE SEQUENCE</scope>
</reference>
<feature type="region of interest" description="Disordered" evidence="7">
    <location>
        <begin position="1306"/>
        <end position="1338"/>
    </location>
</feature>
<organism evidence="9 10">
    <name type="scientific">Chrysodeixis includens</name>
    <name type="common">Soybean looper</name>
    <name type="synonym">Pseudoplusia includens</name>
    <dbReference type="NCBI Taxonomy" id="689277"/>
    <lineage>
        <taxon>Eukaryota</taxon>
        <taxon>Metazoa</taxon>
        <taxon>Ecdysozoa</taxon>
        <taxon>Arthropoda</taxon>
        <taxon>Hexapoda</taxon>
        <taxon>Insecta</taxon>
        <taxon>Pterygota</taxon>
        <taxon>Neoptera</taxon>
        <taxon>Endopterygota</taxon>
        <taxon>Lepidoptera</taxon>
        <taxon>Glossata</taxon>
        <taxon>Ditrysia</taxon>
        <taxon>Noctuoidea</taxon>
        <taxon>Noctuidae</taxon>
        <taxon>Plusiinae</taxon>
        <taxon>Chrysodeixis</taxon>
    </lineage>
</organism>
<dbReference type="OrthoDB" id="2020852at2759"/>
<dbReference type="Proteomes" id="UP001154114">
    <property type="component" value="Chromosome 17"/>
</dbReference>
<feature type="region of interest" description="Disordered" evidence="7">
    <location>
        <begin position="362"/>
        <end position="389"/>
    </location>
</feature>
<feature type="region of interest" description="Disordered" evidence="7">
    <location>
        <begin position="2685"/>
        <end position="2710"/>
    </location>
</feature>
<feature type="coiled-coil region" evidence="6">
    <location>
        <begin position="2103"/>
        <end position="2206"/>
    </location>
</feature>
<feature type="compositionally biased region" description="Low complexity" evidence="7">
    <location>
        <begin position="2267"/>
        <end position="2279"/>
    </location>
</feature>
<feature type="region of interest" description="Disordered" evidence="7">
    <location>
        <begin position="1"/>
        <end position="124"/>
    </location>
</feature>
<evidence type="ECO:0000256" key="7">
    <source>
        <dbReference type="SAM" id="MobiDB-lite"/>
    </source>
</evidence>
<feature type="coiled-coil region" evidence="6">
    <location>
        <begin position="684"/>
        <end position="761"/>
    </location>
</feature>
<dbReference type="SUPFAM" id="SSF57997">
    <property type="entry name" value="Tropomyosin"/>
    <property type="match status" value="1"/>
</dbReference>
<evidence type="ECO:0000256" key="5">
    <source>
        <dbReference type="ARBA" id="ARBA00023212"/>
    </source>
</evidence>
<keyword evidence="4 6" id="KW-0175">Coiled coil</keyword>
<dbReference type="GO" id="GO:0005737">
    <property type="term" value="C:cytoplasm"/>
    <property type="evidence" value="ECO:0007669"/>
    <property type="project" value="UniProtKB-ARBA"/>
</dbReference>
<feature type="region of interest" description="Disordered" evidence="7">
    <location>
        <begin position="2262"/>
        <end position="2281"/>
    </location>
</feature>
<gene>
    <name evidence="9" type="ORF">CINC_LOCUS4060</name>
</gene>
<comment type="subcellular location">
    <subcellularLocation>
        <location evidence="1">Cytoplasm</location>
        <location evidence="1">Cytoskeleton</location>
        <location evidence="1">Microtubule organizing center</location>
    </subcellularLocation>
</comment>
<feature type="compositionally biased region" description="Basic and acidic residues" evidence="7">
    <location>
        <begin position="158"/>
        <end position="174"/>
    </location>
</feature>
<dbReference type="Gene3D" id="1.10.287.1490">
    <property type="match status" value="1"/>
</dbReference>
<feature type="compositionally biased region" description="Basic and acidic residues" evidence="7">
    <location>
        <begin position="2056"/>
        <end position="2072"/>
    </location>
</feature>
<feature type="region of interest" description="Disordered" evidence="7">
    <location>
        <begin position="292"/>
        <end position="350"/>
    </location>
</feature>
<evidence type="ECO:0000256" key="4">
    <source>
        <dbReference type="ARBA" id="ARBA00023054"/>
    </source>
</evidence>
<name>A0A9P0BJU0_CHRIL</name>
<feature type="compositionally biased region" description="Basic and acidic residues" evidence="7">
    <location>
        <begin position="1312"/>
        <end position="1326"/>
    </location>
</feature>
<feature type="compositionally biased region" description="Polar residues" evidence="7">
    <location>
        <begin position="378"/>
        <end position="389"/>
    </location>
</feature>
<feature type="domain" description="Pericentrin/AKAP-450 centrosomal targeting" evidence="8">
    <location>
        <begin position="2600"/>
        <end position="2667"/>
    </location>
</feature>
<proteinExistence type="predicted"/>
<accession>A0A9P0BJU0</accession>
<feature type="compositionally biased region" description="Basic and acidic residues" evidence="7">
    <location>
        <begin position="663"/>
        <end position="674"/>
    </location>
</feature>
<evidence type="ECO:0000256" key="2">
    <source>
        <dbReference type="ARBA" id="ARBA00022490"/>
    </source>
</evidence>
<feature type="compositionally biased region" description="Polar residues" evidence="7">
    <location>
        <begin position="113"/>
        <end position="124"/>
    </location>
</feature>
<protein>
    <recommendedName>
        <fullName evidence="8">Pericentrin/AKAP-450 centrosomal targeting domain-containing protein</fullName>
    </recommendedName>
</protein>
<feature type="region of interest" description="Disordered" evidence="7">
    <location>
        <begin position="1053"/>
        <end position="1084"/>
    </location>
</feature>
<dbReference type="Pfam" id="PF10495">
    <property type="entry name" value="PACT_coil_coil"/>
    <property type="match status" value="1"/>
</dbReference>
<dbReference type="EMBL" id="LR824020">
    <property type="protein sequence ID" value="CAH0588790.1"/>
    <property type="molecule type" value="Genomic_DNA"/>
</dbReference>
<feature type="compositionally biased region" description="Polar residues" evidence="7">
    <location>
        <begin position="23"/>
        <end position="49"/>
    </location>
</feature>
<dbReference type="InterPro" id="IPR019528">
    <property type="entry name" value="PACT_domain"/>
</dbReference>
<evidence type="ECO:0000313" key="9">
    <source>
        <dbReference type="EMBL" id="CAH0588790.1"/>
    </source>
</evidence>
<feature type="coiled-coil region" evidence="6">
    <location>
        <begin position="406"/>
        <end position="433"/>
    </location>
</feature>
<keyword evidence="3" id="KW-0597">Phosphoprotein</keyword>
<evidence type="ECO:0000259" key="8">
    <source>
        <dbReference type="Pfam" id="PF10495"/>
    </source>
</evidence>
<feature type="coiled-coil region" evidence="6">
    <location>
        <begin position="2281"/>
        <end position="2403"/>
    </location>
</feature>
<evidence type="ECO:0000313" key="10">
    <source>
        <dbReference type="Proteomes" id="UP001154114"/>
    </source>
</evidence>
<dbReference type="PANTHER" id="PTHR23159:SF31">
    <property type="entry name" value="CENTROSOME-ASSOCIATED PROTEIN CEP250 ISOFORM X1"/>
    <property type="match status" value="1"/>
</dbReference>
<feature type="compositionally biased region" description="Basic and acidic residues" evidence="7">
    <location>
        <begin position="292"/>
        <end position="302"/>
    </location>
</feature>
<feature type="compositionally biased region" description="Basic and acidic residues" evidence="7">
    <location>
        <begin position="52"/>
        <end position="70"/>
    </location>
</feature>
<feature type="coiled-coil region" evidence="6">
    <location>
        <begin position="1220"/>
        <end position="1250"/>
    </location>
</feature>
<evidence type="ECO:0000256" key="3">
    <source>
        <dbReference type="ARBA" id="ARBA00022553"/>
    </source>
</evidence>
<feature type="compositionally biased region" description="Basic and acidic residues" evidence="7">
    <location>
        <begin position="363"/>
        <end position="377"/>
    </location>
</feature>
<feature type="compositionally biased region" description="Low complexity" evidence="7">
    <location>
        <begin position="191"/>
        <end position="208"/>
    </location>
</feature>
<feature type="coiled-coil region" evidence="6">
    <location>
        <begin position="1362"/>
        <end position="1533"/>
    </location>
</feature>
<keyword evidence="5" id="KW-0206">Cytoskeleton</keyword>
<feature type="region of interest" description="Disordered" evidence="7">
    <location>
        <begin position="2044"/>
        <end position="2072"/>
    </location>
</feature>
<sequence>MDDPHKSSPHTSEIKNILPDVVHSQQIPTVGSATNESESGVEASENTPETPIIHDVEDSKTESISEHIPSKIEYSTDSDHANKSQELLKVEPEQEKASKNSSLNIPYPESHASDNQSTQEPSKVSLSLPLDVNVVSDIHLLSEESPVNLVLVSDLSKDTQEKSQNDMSNEKQELNELGSPNISHRSDKYLDSLNEDSSLKSDLSLQDSAQNSNKTDSPEKVSSGSEEIIKLDIRGQGAPKFPFPSAKIIFGPPPEGGTLIDSNIEAIPVFPNLLSPFLVGAGDSVKVEEVFDDVEQSKEPSPEKSAQSSPEKESFSSNISLPLSLDKQSLSTDKSLQMSPDKQSLSSDKVEADLLVEEITVADEMKEKEYDKPEENSTPKSMPQEETMSFSTLTTDYKTICEEYHVKRSVRERDDLRHENNHLTNEVQNLQHMVGERSMSDHDTVKAQLSDFMKYQSLIKDESTKFYSAVMSGGSSIQSSNGEKDMDREEIVINYSKSDLRSSDVSDEFQTGFENKLTTLINKFDSYIEENLRNKLRESLIQILCDEIGKMRLDTDIEIKELESQMQQDKQAFTVETRRLRELLESVKAGNANIEALRQELDVKHEKEMESLRTYFEKKCSDMERSYSEEVWRDKACASPCGSAGSRDAPDAAGDCARRRPRSATDTHDAKHSLETPLKLSLDSSQLEQALKQACKKYEQQIDELKAEHVAYVNELQATHREAIASLDEQITELKAHIQTAENTEANVSEYQQDIDLELEKVLLSDPDAEVSSWPLELVALRDKIYGDAAKAQGEKECSSLRDELTVGEDKWKQRRNLSFDQNRQLEEVTRERDDLKRVAVSLHRVVGQLVAYCASAEDELNRTVLAQLLARLVPGEQDTILEEESRPTTPELSGELNTSLVSRSGKHVHFAPDLNAILTDFDEEGLVGFLQQQRDLSADIKRELEHSLRRLRHEAHSLLDLSAKLAHKSRIDSNMLESSVQITELVEDLDSKQKSCDNCELHRKNMEEAMSECLQRENLLRSDLEAAMIKIAQFMTSGEVIAEGYGTGPGPCSLGPRARSEGAGGAGGVSPRSLDSSASPRARRLADDIDSLTRERDDLHQQLEAANRQLRSTRAFVEEQASEREAERDEFARRLQDLRDDNARLATRLQNNARILNEVEQLEAQTREMNQIITELETKKIATDDELKASDEKITLLRDIITNLECQLEQKTTHETEILEQLEQMKNTIEERDNKMRSLLGELESLRSEKVEASDVTCLKCSQDDDKAEDLLEKVKEQCRYIEEMIHRRTRKLERIHEVCSTSCSEPSEDVSLRDQRHRDLELKSPEPPPSPLGSRMSQLSDVWECLSTHARAEDAVLKRVADLEMQRAQLKDIAQEVRAERDVLQARMSEQALRISSLSARLQQQRNDAEALSHQATSQLSVQLHDALAEVQRLKEELESKDKQLARVKQNLEEREKLNDEHHSLYGNSCNPKDKVIILERELSATQSRIGQLESLARSLEKDKEELQAVLRDHQRALAEKEDQLQELLALKLDDVDQKENGDVLEGKASARTLSDIVSISEFDEQDLQMRRAELKGQNVSFIGEPYADITKEKTFNRTLPPEFEKANMSSLNIEYVDHFELPGYTPRADSLPAHLTSTQNKDQPKQYKRNVNETTMFGIEPKHAQIIQDNCSMYPNRDANDSKDVSVEPKKINFSLETTDNKTNNDFTSLGELGITLDVKQENFPDILTQLKHEIIKSRTELENCKSELKQAEEQLCEFPALKEEVEELKSLLENTMATMEHDKKFYENQLDNFTSNKKLLEQRLAELTQEVTDKSKDLHVLKEDILRRENMILELAKEKRNLTNKMTELEVKIDELQSRNSALEKYEDENHQMRDKVNELEKLKQLVSEKNQQIDSLNQHLDRLDDLQRNLTDKTEELDNLKEAFEEKSNEVFHLQDTIEALNRDVAKLNEDNDNLNTHNKDLKLKLTKLEKEQENASLKLQSHESELERVNSLNNELTAKIDELKLLTDKLKDKETEIEILHEDINAFHEEIASLKEQLKMVSRSPSPRSKSGDERKSLDRQASSDKKQLVKIRKQISLLQHELDFNKKELNDKAFELAKAKLDVTELRNNLSQANKQVADKDADNTELKHQAEGLQHEIQQLMDEKEQLAQQLDNVVSRMREESNVSELKNKLRLKVERCQELEVELENLREFVDRVRSSPARGADSARALCVRSPTAELERAVRDQLHYSHTLDDDIMEQILSASSDEREEIPRLALNTSKSSSSIHSSSSDRLNRLRSDNDKLLMQVNNLEARLKDKDALITELNRVRDKLVQDWQTTKLRYEAERDNCGRLQLLLDTHKQTAESLQNQDSNMIQILKKRLEAAMQSELELQQREQQARARLAQLERQALDHTNADPLKSQLHHEMENSDRLKGEVSLLKSKLDVERSRFMDLQAMLDHSRLQAEREINAKNEQCTALKNELAELKRLKHDAGVQLLRSKELIGTQSQTIAELERKLSTVANHKPVTDALTEIESTKTELARELATLKKCVLDTASPELMSLRTEKQQLAARVQRLEREAAARPPASQPAQPAPPATQPDDRDQAIRYLHGRCLRLESCRKALVWQKRYLQRVLAGYTELERNLRLPAARTPEVSKGKKRFKCIATVVVIVLRMGFVVRRRQHVRALSAAAILRPERDPHRHTPRGVACSSPALGVGTPRSPSESLARRLLKHDMRLNLPASPALGDYVRRYTPYAANSPQEEPFILSSPRGEVAAAYLNKLELVSRCLNHAMDAARDVP</sequence>
<feature type="region of interest" description="Disordered" evidence="7">
    <location>
        <begin position="638"/>
        <end position="677"/>
    </location>
</feature>
<keyword evidence="2" id="KW-0963">Cytoplasm</keyword>
<feature type="compositionally biased region" description="Polar residues" evidence="7">
    <location>
        <begin position="209"/>
        <end position="225"/>
    </location>
</feature>
<evidence type="ECO:0000256" key="6">
    <source>
        <dbReference type="SAM" id="Coils"/>
    </source>
</evidence>
<dbReference type="PANTHER" id="PTHR23159">
    <property type="entry name" value="CENTROSOMAL PROTEIN 2"/>
    <property type="match status" value="1"/>
</dbReference>
<feature type="region of interest" description="Disordered" evidence="7">
    <location>
        <begin position="2564"/>
        <end position="2589"/>
    </location>
</feature>
<feature type="region of interest" description="Disordered" evidence="7">
    <location>
        <begin position="158"/>
        <end position="227"/>
    </location>
</feature>
<feature type="coiled-coil region" evidence="6">
    <location>
        <begin position="2449"/>
        <end position="2476"/>
    </location>
</feature>
<feature type="compositionally biased region" description="Basic and acidic residues" evidence="7">
    <location>
        <begin position="77"/>
        <end position="98"/>
    </location>
</feature>
<evidence type="ECO:0000256" key="1">
    <source>
        <dbReference type="ARBA" id="ARBA00004267"/>
    </source>
</evidence>
<feature type="compositionally biased region" description="Polar residues" evidence="7">
    <location>
        <begin position="304"/>
        <end position="347"/>
    </location>
</feature>
<dbReference type="GO" id="GO:0005815">
    <property type="term" value="C:microtubule organizing center"/>
    <property type="evidence" value="ECO:0007669"/>
    <property type="project" value="UniProtKB-SubCell"/>
</dbReference>
<keyword evidence="10" id="KW-1185">Reference proteome</keyword>